<accession>A0ABV0BQG7</accession>
<evidence type="ECO:0000313" key="19">
    <source>
        <dbReference type="Proteomes" id="UP001409291"/>
    </source>
</evidence>
<dbReference type="Pfam" id="PF00271">
    <property type="entry name" value="Helicase_C"/>
    <property type="match status" value="1"/>
</dbReference>
<dbReference type="GO" id="GO:0016787">
    <property type="term" value="F:hydrolase activity"/>
    <property type="evidence" value="ECO:0007669"/>
    <property type="project" value="UniProtKB-KW"/>
</dbReference>
<keyword evidence="3 15" id="KW-0547">Nucleotide-binding</keyword>
<dbReference type="InterPro" id="IPR004609">
    <property type="entry name" value="ATP-dep_DNA_helicase_RecG"/>
</dbReference>
<dbReference type="EMBL" id="JBDJNQ010000002">
    <property type="protein sequence ID" value="MEN5376759.1"/>
    <property type="molecule type" value="Genomic_DNA"/>
</dbReference>
<evidence type="ECO:0000256" key="3">
    <source>
        <dbReference type="ARBA" id="ARBA00022741"/>
    </source>
</evidence>
<evidence type="ECO:0000256" key="5">
    <source>
        <dbReference type="ARBA" id="ARBA00022801"/>
    </source>
</evidence>
<feature type="domain" description="Helicase C-terminal" evidence="17">
    <location>
        <begin position="474"/>
        <end position="634"/>
    </location>
</feature>
<evidence type="ECO:0000259" key="17">
    <source>
        <dbReference type="PROSITE" id="PS51194"/>
    </source>
</evidence>
<comment type="caution">
    <text evidence="18">The sequence shown here is derived from an EMBL/GenBank/DDBJ whole genome shotgun (WGS) entry which is preliminary data.</text>
</comment>
<dbReference type="InterPro" id="IPR045562">
    <property type="entry name" value="RecG_dom3_C"/>
</dbReference>
<dbReference type="GO" id="GO:0003678">
    <property type="term" value="F:DNA helicase activity"/>
    <property type="evidence" value="ECO:0007669"/>
    <property type="project" value="UniProtKB-EC"/>
</dbReference>
<evidence type="ECO:0000256" key="4">
    <source>
        <dbReference type="ARBA" id="ARBA00022763"/>
    </source>
</evidence>
<dbReference type="NCBIfam" id="TIGR00643">
    <property type="entry name" value="recG"/>
    <property type="match status" value="1"/>
</dbReference>
<proteinExistence type="inferred from homology"/>
<evidence type="ECO:0000256" key="15">
    <source>
        <dbReference type="RuleBase" id="RU363016"/>
    </source>
</evidence>
<dbReference type="SMART" id="SM00490">
    <property type="entry name" value="HELICc"/>
    <property type="match status" value="1"/>
</dbReference>
<keyword evidence="7 15" id="KW-0067">ATP-binding</keyword>
<dbReference type="NCBIfam" id="NF008165">
    <property type="entry name" value="PRK10917.1-3"/>
    <property type="match status" value="1"/>
</dbReference>
<evidence type="ECO:0000256" key="1">
    <source>
        <dbReference type="ARBA" id="ARBA00007504"/>
    </source>
</evidence>
<evidence type="ECO:0000259" key="16">
    <source>
        <dbReference type="PROSITE" id="PS51192"/>
    </source>
</evidence>
<evidence type="ECO:0000256" key="14">
    <source>
        <dbReference type="ARBA" id="ARBA00048988"/>
    </source>
</evidence>
<dbReference type="EC" id="5.6.2.4" evidence="13 15"/>
<reference evidence="18 19" key="1">
    <citation type="submission" date="2024-04" db="EMBL/GenBank/DDBJ databases">
        <title>WGS of bacteria from Torrens River.</title>
        <authorList>
            <person name="Wyrsch E.R."/>
            <person name="Drigo B."/>
        </authorList>
    </citation>
    <scope>NUCLEOTIDE SEQUENCE [LARGE SCALE GENOMIC DNA]</scope>
    <source>
        <strain evidence="18 19">TWI391</strain>
    </source>
</reference>
<keyword evidence="5 15" id="KW-0378">Hydrolase</keyword>
<dbReference type="Pfam" id="PF17191">
    <property type="entry name" value="RecG_wedge"/>
    <property type="match status" value="1"/>
</dbReference>
<dbReference type="SUPFAM" id="SSF52540">
    <property type="entry name" value="P-loop containing nucleoside triphosphate hydrolases"/>
    <property type="match status" value="2"/>
</dbReference>
<dbReference type="PANTHER" id="PTHR47964">
    <property type="entry name" value="ATP-DEPENDENT DNA HELICASE HOMOLOG RECG, CHLOROPLASTIC"/>
    <property type="match status" value="1"/>
</dbReference>
<dbReference type="SUPFAM" id="SSF50249">
    <property type="entry name" value="Nucleic acid-binding proteins"/>
    <property type="match status" value="1"/>
</dbReference>
<name>A0ABV0BQG7_9SPHI</name>
<keyword evidence="19" id="KW-1185">Reference proteome</keyword>
<feature type="domain" description="Helicase ATP-binding" evidence="16">
    <location>
        <begin position="286"/>
        <end position="448"/>
    </location>
</feature>
<keyword evidence="9 15" id="KW-0233">DNA recombination</keyword>
<dbReference type="CDD" id="cd17992">
    <property type="entry name" value="DEXHc_RecG"/>
    <property type="match status" value="1"/>
</dbReference>
<protein>
    <recommendedName>
        <fullName evidence="2 15">ATP-dependent DNA helicase RecG</fullName>
        <ecNumber evidence="13 15">5.6.2.4</ecNumber>
    </recommendedName>
</protein>
<dbReference type="InterPro" id="IPR001650">
    <property type="entry name" value="Helicase_C-like"/>
</dbReference>
<keyword evidence="11" id="KW-0413">Isomerase</keyword>
<keyword evidence="4 15" id="KW-0227">DNA damage</keyword>
<dbReference type="Pfam" id="PF00270">
    <property type="entry name" value="DEAD"/>
    <property type="match status" value="1"/>
</dbReference>
<dbReference type="InterPro" id="IPR033454">
    <property type="entry name" value="RecG_wedge"/>
</dbReference>
<evidence type="ECO:0000313" key="18">
    <source>
        <dbReference type="EMBL" id="MEN5376759.1"/>
    </source>
</evidence>
<evidence type="ECO:0000256" key="11">
    <source>
        <dbReference type="ARBA" id="ARBA00023235"/>
    </source>
</evidence>
<evidence type="ECO:0000256" key="9">
    <source>
        <dbReference type="ARBA" id="ARBA00023172"/>
    </source>
</evidence>
<dbReference type="InterPro" id="IPR011545">
    <property type="entry name" value="DEAD/DEAH_box_helicase_dom"/>
</dbReference>
<comment type="catalytic activity">
    <reaction evidence="14 15">
        <text>ATP + H2O = ADP + phosphate + H(+)</text>
        <dbReference type="Rhea" id="RHEA:13065"/>
        <dbReference type="ChEBI" id="CHEBI:15377"/>
        <dbReference type="ChEBI" id="CHEBI:15378"/>
        <dbReference type="ChEBI" id="CHEBI:30616"/>
        <dbReference type="ChEBI" id="CHEBI:43474"/>
        <dbReference type="ChEBI" id="CHEBI:456216"/>
        <dbReference type="EC" id="5.6.2.4"/>
    </reaction>
</comment>
<evidence type="ECO:0000256" key="13">
    <source>
        <dbReference type="ARBA" id="ARBA00034808"/>
    </source>
</evidence>
<sequence length="701" mass="79661">MADLSLITPIEYLKGVGPQKADVIKKELQIFTIGDLLSYYPFRYIDRTVFHKIRQLDADMYSAQVLGRLIGLKEVGEKRAKRLVGQFKDETGSIELVWFQSITWLQKSLKVGSAYVLYGKPSVFNGQISITHPEMEPYQAQVKNLGNMTLQPVYSSTEKLKKFNLDSKGIQKLQQTALETVFRQLTEQLPAYLLAKHQLMDQARATVAIHFPQSQEELTQAIKRIKFEELFYIQLKLLKNKQLNTKKFRGQIFSKVGDKFNTFFKERIPFPLTNAQKRVVKEIRQDTVTGAQMNRLVQGDVGSGKTVVALLTMLLAIDNGFQACMMAPTEILATQHYTGLKELLGEGICNIKLLTGSTSTKQRRIIHEELENGSLDILIGTHALIEDKVKFKNLGFVVIDEQHRFGVEQRAKLWRKNSIPPHMLVMTATPIPRTLAMTMYGDLDISVIDELPAGRKPIKTVHFFESSRLRMFGLIREEIAKGRQVYVVFPLIKESEKLDLLYLEAGLENIQREFPLPEFKISIVHGKMPVKDKDFEMQRFVKHETQIMVATTVIEVGVNVPNASVMIIENSERFGLSQLHQLRGRVGRGAEQSFCILMSSNKLSKEGKLRLNTMVRTNDGFEIAEVDLELRGPGDISGTQQSGVLELKLANLTTDQQLLSEARNSVIDIFKEDPEMTEERHASLRQYLARKTDGIAWDKIS</sequence>
<dbReference type="Gene3D" id="3.40.50.300">
    <property type="entry name" value="P-loop containing nucleotide triphosphate hydrolases"/>
    <property type="match status" value="2"/>
</dbReference>
<dbReference type="CDD" id="cd04488">
    <property type="entry name" value="RecG_wedge_OBF"/>
    <property type="match status" value="1"/>
</dbReference>
<dbReference type="Gene3D" id="2.40.50.140">
    <property type="entry name" value="Nucleic acid-binding proteins"/>
    <property type="match status" value="1"/>
</dbReference>
<comment type="similarity">
    <text evidence="1 15">Belongs to the helicase family. RecG subfamily.</text>
</comment>
<keyword evidence="8" id="KW-0238">DNA-binding</keyword>
<comment type="function">
    <text evidence="15">Plays a critical role in recombination and DNA repair. Helps process Holliday junction intermediates to mature products by catalyzing branch migration. Has replication fork regression activity, unwinds stalled or blocked replication forks to make a HJ that can be resolved. Has a DNA unwinding activity characteristic of a DNA helicase with 3'-5' polarity.</text>
</comment>
<dbReference type="InterPro" id="IPR027417">
    <property type="entry name" value="P-loop_NTPase"/>
</dbReference>
<organism evidence="18 19">
    <name type="scientific">Sphingobacterium kitahiroshimense</name>
    <dbReference type="NCBI Taxonomy" id="470446"/>
    <lineage>
        <taxon>Bacteria</taxon>
        <taxon>Pseudomonadati</taxon>
        <taxon>Bacteroidota</taxon>
        <taxon>Sphingobacteriia</taxon>
        <taxon>Sphingobacteriales</taxon>
        <taxon>Sphingobacteriaceae</taxon>
        <taxon>Sphingobacterium</taxon>
    </lineage>
</organism>
<evidence type="ECO:0000256" key="10">
    <source>
        <dbReference type="ARBA" id="ARBA00023204"/>
    </source>
</evidence>
<evidence type="ECO:0000256" key="7">
    <source>
        <dbReference type="ARBA" id="ARBA00022840"/>
    </source>
</evidence>
<dbReference type="PROSITE" id="PS51192">
    <property type="entry name" value="HELICASE_ATP_BIND_1"/>
    <property type="match status" value="1"/>
</dbReference>
<dbReference type="InterPro" id="IPR014001">
    <property type="entry name" value="Helicase_ATP-bd"/>
</dbReference>
<dbReference type="PANTHER" id="PTHR47964:SF1">
    <property type="entry name" value="ATP-DEPENDENT DNA HELICASE HOMOLOG RECG, CHLOROPLASTIC"/>
    <property type="match status" value="1"/>
</dbReference>
<gene>
    <name evidence="18" type="primary">recG</name>
    <name evidence="18" type="ORF">ABE541_05740</name>
</gene>
<evidence type="ECO:0000256" key="6">
    <source>
        <dbReference type="ARBA" id="ARBA00022806"/>
    </source>
</evidence>
<evidence type="ECO:0000256" key="12">
    <source>
        <dbReference type="ARBA" id="ARBA00034617"/>
    </source>
</evidence>
<dbReference type="PROSITE" id="PS51194">
    <property type="entry name" value="HELICASE_CTER"/>
    <property type="match status" value="1"/>
</dbReference>
<dbReference type="Proteomes" id="UP001409291">
    <property type="component" value="Unassembled WGS sequence"/>
</dbReference>
<evidence type="ECO:0000256" key="2">
    <source>
        <dbReference type="ARBA" id="ARBA00017846"/>
    </source>
</evidence>
<dbReference type="InterPro" id="IPR012340">
    <property type="entry name" value="NA-bd_OB-fold"/>
</dbReference>
<keyword evidence="6 15" id="KW-0347">Helicase</keyword>
<dbReference type="SMART" id="SM00487">
    <property type="entry name" value="DEXDc"/>
    <property type="match status" value="1"/>
</dbReference>
<dbReference type="Pfam" id="PF19833">
    <property type="entry name" value="RecG_dom3_C"/>
    <property type="match status" value="1"/>
</dbReference>
<comment type="catalytic activity">
    <reaction evidence="12 15">
        <text>Couples ATP hydrolysis with the unwinding of duplex DNA by translocating in the 3'-5' direction.</text>
        <dbReference type="EC" id="5.6.2.4"/>
    </reaction>
</comment>
<evidence type="ECO:0000256" key="8">
    <source>
        <dbReference type="ARBA" id="ARBA00023125"/>
    </source>
</evidence>
<keyword evidence="10 15" id="KW-0234">DNA repair</keyword>
<dbReference type="InterPro" id="IPR047112">
    <property type="entry name" value="RecG/Mfd"/>
</dbReference>
<dbReference type="NCBIfam" id="NF008168">
    <property type="entry name" value="PRK10917.2-2"/>
    <property type="match status" value="1"/>
</dbReference>
<dbReference type="RefSeq" id="WP_346580911.1">
    <property type="nucleotide sequence ID" value="NZ_JBDJLH010000003.1"/>
</dbReference>